<dbReference type="GO" id="GO:0043527">
    <property type="term" value="C:tRNA methyltransferase complex"/>
    <property type="evidence" value="ECO:0007669"/>
    <property type="project" value="TreeGrafter"/>
</dbReference>
<comment type="subcellular location">
    <subcellularLocation>
        <location evidence="1 8">Nucleus</location>
    </subcellularLocation>
</comment>
<sequence>MVKESEEISCKPSQSKSKENSITSASVSNCGKFICACDTNKLLHLWEYENGVWKALSVRSLSRKCQKVIFSNSCSNIILADRGGDVFNYSTLKYNEPGCFLLGHISLILDIAISNNDKYLATCDRDGKIRISCYPNTYNILNYCLGHQEFVSSIQFISLPEEKLLSTSGDGTIRLWQYEKHVSDMNCVTLHENKLLCKECNINYDKETKSEREDRIPENLIESETQILFSVRCVKYCNKYNLFAILFHLQSGIAIYQLNNTDNDFKFKQFISLDAPPLDAVFLDDGQFFILIKHETVALKHFDYNVTEQEFIAVADESTFQIVKDIQLFYEKYQGMLFQDDFVSLFKRVYESNGNNDECHDTQSKKNKTD</sequence>
<dbReference type="InterPro" id="IPR036322">
    <property type="entry name" value="WD40_repeat_dom_sf"/>
</dbReference>
<keyword evidence="4 8" id="KW-0677">Repeat</keyword>
<dbReference type="InterPro" id="IPR028884">
    <property type="entry name" value="Trm82"/>
</dbReference>
<comment type="pathway">
    <text evidence="8">tRNA modification; N(7)-methylguanine-tRNA biosynthesis.</text>
</comment>
<evidence type="ECO:0000256" key="1">
    <source>
        <dbReference type="ARBA" id="ARBA00004123"/>
    </source>
</evidence>
<evidence type="ECO:0000256" key="7">
    <source>
        <dbReference type="ARBA" id="ARBA00093542"/>
    </source>
</evidence>
<dbReference type="AlphaFoldDB" id="A0A8X6P1I4"/>
<accession>A0A8X6P1I4</accession>
<keyword evidence="2 8" id="KW-0853">WD repeat</keyword>
<feature type="repeat" description="WD" evidence="9">
    <location>
        <begin position="144"/>
        <end position="179"/>
    </location>
</feature>
<dbReference type="PROSITE" id="PS50082">
    <property type="entry name" value="WD_REPEATS_2"/>
    <property type="match status" value="1"/>
</dbReference>
<dbReference type="GO" id="GO:0106004">
    <property type="term" value="P:tRNA (guanine-N7)-methylation"/>
    <property type="evidence" value="ECO:0007669"/>
    <property type="project" value="UniProtKB-UniRule"/>
</dbReference>
<comment type="function">
    <text evidence="6">Required for the Mettl1-dependent formation of N(7)-methylguanine at position 46 (m7G46) in tRNA. In the Mettl1-wuho methyltransferase complex, it is required to stabilize and induce conformational changes of the catalytic subunit. Required for binding of nanos mRNA and repression of translation by the mei-P26-bgcn-bam-sxl complex. May cooperate with mei-P26 and nanos to derepress the BMP signaling pathway. May cooperate with mei-P26 to suppress expression of a subset of microRNAs. May cooperate with mei-P26 to regulate bam expression levels in germline cells during gametogenesis. Required to promote mitosis to meiosis transition during gametogenesis. May regulate germline cell division in part by regulating ribosome biogenesis.</text>
</comment>
<dbReference type="Pfam" id="PF00400">
    <property type="entry name" value="WD40"/>
    <property type="match status" value="2"/>
</dbReference>
<dbReference type="SUPFAM" id="SSF50978">
    <property type="entry name" value="WD40 repeat-like"/>
    <property type="match status" value="1"/>
</dbReference>
<dbReference type="PANTHER" id="PTHR16288:SF0">
    <property type="entry name" value="TRNA (GUANINE-N(7)-)-METHYLTRANSFERASE NON-CATALYTIC SUBUNIT WDR4"/>
    <property type="match status" value="1"/>
</dbReference>
<evidence type="ECO:0000313" key="11">
    <source>
        <dbReference type="Proteomes" id="UP000887013"/>
    </source>
</evidence>
<dbReference type="EMBL" id="BMAW01015424">
    <property type="protein sequence ID" value="GFT43639.1"/>
    <property type="molecule type" value="Genomic_DNA"/>
</dbReference>
<dbReference type="GO" id="GO:0005829">
    <property type="term" value="C:cytosol"/>
    <property type="evidence" value="ECO:0007669"/>
    <property type="project" value="TreeGrafter"/>
</dbReference>
<name>A0A8X6P1I4_NEPPI</name>
<comment type="subunit">
    <text evidence="7">Forms a heterodimer with the catalytic subunit Mettl1. Interacts with mei-P26 and weakly interacts with bgcn; required for the function or formation of the mei-P26-bgcn-bam-sxl complex. Interacts with nanos; may be involved in mei-P26-dependent derepression of the BMP signaling pathway. Interacts with Myc; the interaction may be mediated by mei-P26 and may be involved in the regulation of ribosome biogenesis.</text>
</comment>
<keyword evidence="11" id="KW-1185">Reference proteome</keyword>
<organism evidence="10 11">
    <name type="scientific">Nephila pilipes</name>
    <name type="common">Giant wood spider</name>
    <name type="synonym">Nephila maculata</name>
    <dbReference type="NCBI Taxonomy" id="299642"/>
    <lineage>
        <taxon>Eukaryota</taxon>
        <taxon>Metazoa</taxon>
        <taxon>Ecdysozoa</taxon>
        <taxon>Arthropoda</taxon>
        <taxon>Chelicerata</taxon>
        <taxon>Arachnida</taxon>
        <taxon>Araneae</taxon>
        <taxon>Araneomorphae</taxon>
        <taxon>Entelegynae</taxon>
        <taxon>Araneoidea</taxon>
        <taxon>Nephilidae</taxon>
        <taxon>Nephila</taxon>
    </lineage>
</organism>
<dbReference type="HAMAP" id="MF_03056">
    <property type="entry name" value="TRM82"/>
    <property type="match status" value="1"/>
</dbReference>
<dbReference type="PANTHER" id="PTHR16288">
    <property type="entry name" value="WD40 REPEAT PROTEIN 4"/>
    <property type="match status" value="1"/>
</dbReference>
<evidence type="ECO:0000256" key="2">
    <source>
        <dbReference type="ARBA" id="ARBA00022574"/>
    </source>
</evidence>
<dbReference type="OrthoDB" id="371245at2759"/>
<evidence type="ECO:0000256" key="8">
    <source>
        <dbReference type="HAMAP-Rule" id="MF_03056"/>
    </source>
</evidence>
<evidence type="ECO:0000256" key="9">
    <source>
        <dbReference type="PROSITE-ProRule" id="PRU00221"/>
    </source>
</evidence>
<dbReference type="InterPro" id="IPR001680">
    <property type="entry name" value="WD40_rpt"/>
</dbReference>
<protein>
    <recommendedName>
        <fullName evidence="8">tRNA (guanine-N(7)-)-methyltransferase non-catalytic subunit</fullName>
    </recommendedName>
    <alternativeName>
        <fullName evidence="8">WD repeat-containing protein 4 homolog</fullName>
    </alternativeName>
</protein>
<keyword evidence="3 8" id="KW-0819">tRNA processing</keyword>
<evidence type="ECO:0000256" key="4">
    <source>
        <dbReference type="ARBA" id="ARBA00022737"/>
    </source>
</evidence>
<evidence type="ECO:0000313" key="10">
    <source>
        <dbReference type="EMBL" id="GFT43639.1"/>
    </source>
</evidence>
<comment type="similarity">
    <text evidence="8">Belongs to the WD repeat TRM82 family.</text>
</comment>
<proteinExistence type="inferred from homology"/>
<evidence type="ECO:0000256" key="6">
    <source>
        <dbReference type="ARBA" id="ARBA00093337"/>
    </source>
</evidence>
<reference evidence="10" key="1">
    <citation type="submission" date="2020-08" db="EMBL/GenBank/DDBJ databases">
        <title>Multicomponent nature underlies the extraordinary mechanical properties of spider dragline silk.</title>
        <authorList>
            <person name="Kono N."/>
            <person name="Nakamura H."/>
            <person name="Mori M."/>
            <person name="Yoshida Y."/>
            <person name="Ohtoshi R."/>
            <person name="Malay A.D."/>
            <person name="Moran D.A.P."/>
            <person name="Tomita M."/>
            <person name="Numata K."/>
            <person name="Arakawa K."/>
        </authorList>
    </citation>
    <scope>NUCLEOTIDE SEQUENCE</scope>
</reference>
<dbReference type="GO" id="GO:0005634">
    <property type="term" value="C:nucleus"/>
    <property type="evidence" value="ECO:0007669"/>
    <property type="project" value="UniProtKB-SubCell"/>
</dbReference>
<dbReference type="Gene3D" id="2.130.10.10">
    <property type="entry name" value="YVTN repeat-like/Quinoprotein amine dehydrogenase"/>
    <property type="match status" value="1"/>
</dbReference>
<dbReference type="SMART" id="SM00320">
    <property type="entry name" value="WD40"/>
    <property type="match status" value="3"/>
</dbReference>
<comment type="caution">
    <text evidence="10">The sequence shown here is derived from an EMBL/GenBank/DDBJ whole genome shotgun (WGS) entry which is preliminary data.</text>
</comment>
<dbReference type="InterPro" id="IPR015943">
    <property type="entry name" value="WD40/YVTN_repeat-like_dom_sf"/>
</dbReference>
<evidence type="ECO:0000256" key="3">
    <source>
        <dbReference type="ARBA" id="ARBA00022694"/>
    </source>
</evidence>
<gene>
    <name evidence="10" type="ORF">NPIL_602751</name>
</gene>
<keyword evidence="5 8" id="KW-0539">Nucleus</keyword>
<comment type="function">
    <text evidence="8">Required for the formation of N(7)-methylguanine at position 46 (m7G46) in tRNA. In the complex, it is required to stabilize and induce conformational changes of the catalytic subunit.</text>
</comment>
<dbReference type="Proteomes" id="UP000887013">
    <property type="component" value="Unassembled WGS sequence"/>
</dbReference>
<evidence type="ECO:0000256" key="5">
    <source>
        <dbReference type="ARBA" id="ARBA00023242"/>
    </source>
</evidence>